<name>B0XHP1_CULQU</name>
<feature type="domain" description="Fibrinogen C-terminal" evidence="1">
    <location>
        <begin position="104"/>
        <end position="309"/>
    </location>
</feature>
<gene>
    <name evidence="3" type="primary">6052997</name>
    <name evidence="2" type="ORF">CpipJ_CPIJ018882</name>
</gene>
<dbReference type="InterPro" id="IPR050373">
    <property type="entry name" value="Fibrinogen_C-term_domain"/>
</dbReference>
<dbReference type="HOGENOM" id="CLU_038628_1_2_1"/>
<dbReference type="VEuPathDB" id="VectorBase:CQUJHB009272"/>
<dbReference type="EMBL" id="DS233185">
    <property type="protein sequence ID" value="EDS28548.1"/>
    <property type="molecule type" value="Genomic_DNA"/>
</dbReference>
<dbReference type="VEuPathDB" id="VectorBase:CPIJ018882"/>
<dbReference type="InterPro" id="IPR002181">
    <property type="entry name" value="Fibrinogen_a/b/g_C_dom"/>
</dbReference>
<organism>
    <name type="scientific">Culex quinquefasciatus</name>
    <name type="common">Southern house mosquito</name>
    <name type="synonym">Culex pungens</name>
    <dbReference type="NCBI Taxonomy" id="7176"/>
    <lineage>
        <taxon>Eukaryota</taxon>
        <taxon>Metazoa</taxon>
        <taxon>Ecdysozoa</taxon>
        <taxon>Arthropoda</taxon>
        <taxon>Hexapoda</taxon>
        <taxon>Insecta</taxon>
        <taxon>Pterygota</taxon>
        <taxon>Neoptera</taxon>
        <taxon>Endopterygota</taxon>
        <taxon>Diptera</taxon>
        <taxon>Nematocera</taxon>
        <taxon>Culicoidea</taxon>
        <taxon>Culicidae</taxon>
        <taxon>Culicinae</taxon>
        <taxon>Culicini</taxon>
        <taxon>Culex</taxon>
        <taxon>Culex</taxon>
    </lineage>
</organism>
<dbReference type="OrthoDB" id="7743108at2759"/>
<dbReference type="AlphaFoldDB" id="B0XHP1"/>
<dbReference type="InParanoid" id="B0XHP1"/>
<dbReference type="STRING" id="7176.B0XHP1"/>
<dbReference type="eggNOG" id="KOG2579">
    <property type="taxonomic scope" value="Eukaryota"/>
</dbReference>
<dbReference type="PROSITE" id="PS51406">
    <property type="entry name" value="FIBRINOGEN_C_2"/>
    <property type="match status" value="1"/>
</dbReference>
<dbReference type="SUPFAM" id="SSF56496">
    <property type="entry name" value="Fibrinogen C-terminal domain-like"/>
    <property type="match status" value="1"/>
</dbReference>
<dbReference type="SMART" id="SM00186">
    <property type="entry name" value="FBG"/>
    <property type="match status" value="1"/>
</dbReference>
<proteinExistence type="predicted"/>
<reference evidence="2" key="1">
    <citation type="submission" date="2007-03" db="EMBL/GenBank/DDBJ databases">
        <title>Annotation of Culex pipiens quinquefasciatus.</title>
        <authorList>
            <consortium name="The Broad Institute Genome Sequencing Platform"/>
            <person name="Atkinson P.W."/>
            <person name="Hemingway J."/>
            <person name="Christensen B.M."/>
            <person name="Higgs S."/>
            <person name="Kodira C."/>
            <person name="Hannick L."/>
            <person name="Megy K."/>
            <person name="O'Leary S."/>
            <person name="Pearson M."/>
            <person name="Haas B.J."/>
            <person name="Mauceli E."/>
            <person name="Wortman J.R."/>
            <person name="Lee N.H."/>
            <person name="Guigo R."/>
            <person name="Stanke M."/>
            <person name="Alvarado L."/>
            <person name="Amedeo P."/>
            <person name="Antoine C.H."/>
            <person name="Arensburger P."/>
            <person name="Bidwell S.L."/>
            <person name="Crawford M."/>
            <person name="Camaro F."/>
            <person name="Devon K."/>
            <person name="Engels R."/>
            <person name="Hammond M."/>
            <person name="Howarth C."/>
            <person name="Koehrsen M."/>
            <person name="Lawson D."/>
            <person name="Montgomery P."/>
            <person name="Nene V."/>
            <person name="Nusbaum C."/>
            <person name="Puiu D."/>
            <person name="Romero-Severson J."/>
            <person name="Severson D.W."/>
            <person name="Shumway M."/>
            <person name="Sisk P."/>
            <person name="Stolte C."/>
            <person name="Zeng Q."/>
            <person name="Eisenstadt E."/>
            <person name="Fraser-Liggett C."/>
            <person name="Strausberg R."/>
            <person name="Galagan J."/>
            <person name="Birren B."/>
            <person name="Collins F.H."/>
        </authorList>
    </citation>
    <scope>NUCLEOTIDE SEQUENCE [LARGE SCALE GENOMIC DNA]</scope>
    <source>
        <strain evidence="2">JHB</strain>
    </source>
</reference>
<dbReference type="Proteomes" id="UP000002320">
    <property type="component" value="Unassembled WGS sequence"/>
</dbReference>
<dbReference type="Pfam" id="PF00147">
    <property type="entry name" value="Fibrinogen_C"/>
    <property type="match status" value="1"/>
</dbReference>
<dbReference type="Gene3D" id="3.90.215.10">
    <property type="entry name" value="Gamma Fibrinogen, chain A, domain 1"/>
    <property type="match status" value="1"/>
</dbReference>
<dbReference type="EnsemblMetazoa" id="CPIJ018882-RA">
    <property type="protein sequence ID" value="CPIJ018882-PA"/>
    <property type="gene ID" value="CPIJ018882"/>
</dbReference>
<evidence type="ECO:0000313" key="4">
    <source>
        <dbReference type="Proteomes" id="UP000002320"/>
    </source>
</evidence>
<dbReference type="GO" id="GO:0005615">
    <property type="term" value="C:extracellular space"/>
    <property type="evidence" value="ECO:0007669"/>
    <property type="project" value="TreeGrafter"/>
</dbReference>
<evidence type="ECO:0000259" key="1">
    <source>
        <dbReference type="PROSITE" id="PS51406"/>
    </source>
</evidence>
<protein>
    <submittedName>
        <fullName evidence="2">Fibrinogen gamma-B chain</fullName>
    </submittedName>
</protein>
<dbReference type="KEGG" id="cqu:CpipJ_CPIJ018882"/>
<dbReference type="InterPro" id="IPR014716">
    <property type="entry name" value="Fibrinogen_a/b/g_C_1"/>
</dbReference>
<evidence type="ECO:0000313" key="2">
    <source>
        <dbReference type="EMBL" id="EDS28548.1"/>
    </source>
</evidence>
<evidence type="ECO:0000313" key="3">
    <source>
        <dbReference type="EnsemblMetazoa" id="CPIJ018882-PA"/>
    </source>
</evidence>
<keyword evidence="4" id="KW-1185">Reference proteome</keyword>
<reference evidence="3" key="2">
    <citation type="submission" date="2020-05" db="UniProtKB">
        <authorList>
            <consortium name="EnsemblMetazoa"/>
        </authorList>
    </citation>
    <scope>IDENTIFICATION</scope>
    <source>
        <strain evidence="3">JHB</strain>
    </source>
</reference>
<sequence>MNLFKIFDRLGSALNRNKTKTEGGSGKNLYVIKNLSLQVSFNIDSNDNGSEEVAEAKSTDLTPNIVANISELFERITKLESILQQNQKPMVEEISVSNSNVETVPEKFELDPCKTATTSGLFKAVPLNRTVYCEMTTFGGGWLVFQQRIIKEGRSQLIFNQGWDKYRTGFGTVGSDTEFWLGLEALHQITNSDEYELVIELKDKNEKYGYARYPQFKVAGEGDKYRLTVGGYSGSAGDALGTSNSMPFSTYDRRNYSPECENYWDGGWWFNTCDRLCAPNFGVGPYWFRFTYTENTANGIYSRMMIHRK</sequence>
<accession>B0XHP1</accession>
<dbReference type="PANTHER" id="PTHR19143:SF185">
    <property type="entry name" value="ANGIOPOIETIN-RELATED PROTEIN 5"/>
    <property type="match status" value="1"/>
</dbReference>
<dbReference type="PANTHER" id="PTHR19143">
    <property type="entry name" value="FIBRINOGEN/TENASCIN/ANGIOPOEITIN"/>
    <property type="match status" value="1"/>
</dbReference>
<dbReference type="InterPro" id="IPR036056">
    <property type="entry name" value="Fibrinogen-like_C"/>
</dbReference>
<dbReference type="CDD" id="cd00087">
    <property type="entry name" value="FReD"/>
    <property type="match status" value="1"/>
</dbReference>